<reference evidence="3 4" key="1">
    <citation type="submission" date="2021-12" db="EMBL/GenBank/DDBJ databases">
        <title>Genome sequencing of bacteria with rrn-lacking chromosome and rrn-plasmid.</title>
        <authorList>
            <person name="Anda M."/>
            <person name="Iwasaki W."/>
        </authorList>
    </citation>
    <scope>NUCLEOTIDE SEQUENCE [LARGE SCALE GENOMIC DNA]</scope>
    <source>
        <strain evidence="3 4">NBRC 15940</strain>
    </source>
</reference>
<organism evidence="3 4">
    <name type="scientific">Persicobacter diffluens</name>
    <dbReference type="NCBI Taxonomy" id="981"/>
    <lineage>
        <taxon>Bacteria</taxon>
        <taxon>Pseudomonadati</taxon>
        <taxon>Bacteroidota</taxon>
        <taxon>Cytophagia</taxon>
        <taxon>Cytophagales</taxon>
        <taxon>Persicobacteraceae</taxon>
        <taxon>Persicobacter</taxon>
    </lineage>
</organism>
<accession>A0AAN5AJ74</accession>
<dbReference type="Gene3D" id="3.40.50.720">
    <property type="entry name" value="NAD(P)-binding Rossmann-like Domain"/>
    <property type="match status" value="1"/>
</dbReference>
<evidence type="ECO:0000256" key="1">
    <source>
        <dbReference type="ARBA" id="ARBA00023002"/>
    </source>
</evidence>
<proteinExistence type="inferred from homology"/>
<protein>
    <submittedName>
        <fullName evidence="3">Oxidoreductase</fullName>
    </submittedName>
</protein>
<sequence>MNVEELKGKTVLITGANSGLGYALAEHLLKAQANIIMLCRELRRAEEARLKLLTLFPKGKVGLIRMDLSSLTSVHNAAEEVLAGANKPDYIVNNAGKMFGPYMVTEEGVESQFGVNYLGHLALMKFLFPLFQEGGVGRVVNVSSIAHRWFPFEFRNILQSAHYHPVRNYSHSKLANLLLSRSLNKAFQGMGISTVAVNAHPGISRTNIGRNLPQWMVPVALRFGQSPEAGALPIMLALTDAEATGGDCYGPAGFQQWFGGAQKVEVGASAHDDRLAAALWEWGIELIEGKSI</sequence>
<comment type="similarity">
    <text evidence="2">Belongs to the short-chain dehydrogenases/reductases (SDR) family.</text>
</comment>
<dbReference type="PRINTS" id="PR00081">
    <property type="entry name" value="GDHRDH"/>
</dbReference>
<dbReference type="EMBL" id="BQKE01000001">
    <property type="protein sequence ID" value="GJM60654.1"/>
    <property type="molecule type" value="Genomic_DNA"/>
</dbReference>
<dbReference type="Pfam" id="PF00106">
    <property type="entry name" value="adh_short"/>
    <property type="match status" value="1"/>
</dbReference>
<keyword evidence="4" id="KW-1185">Reference proteome</keyword>
<dbReference type="PANTHER" id="PTHR43157:SF31">
    <property type="entry name" value="PHOSPHATIDYLINOSITOL-GLYCAN BIOSYNTHESIS CLASS F PROTEIN"/>
    <property type="match status" value="1"/>
</dbReference>
<dbReference type="SUPFAM" id="SSF51735">
    <property type="entry name" value="NAD(P)-binding Rossmann-fold domains"/>
    <property type="match status" value="1"/>
</dbReference>
<dbReference type="InterPro" id="IPR036291">
    <property type="entry name" value="NAD(P)-bd_dom_sf"/>
</dbReference>
<dbReference type="AlphaFoldDB" id="A0AAN5AJ74"/>
<dbReference type="Proteomes" id="UP001310022">
    <property type="component" value="Unassembled WGS sequence"/>
</dbReference>
<evidence type="ECO:0000313" key="4">
    <source>
        <dbReference type="Proteomes" id="UP001310022"/>
    </source>
</evidence>
<dbReference type="InterPro" id="IPR002347">
    <property type="entry name" value="SDR_fam"/>
</dbReference>
<name>A0AAN5AJ74_9BACT</name>
<dbReference type="GO" id="GO:0016491">
    <property type="term" value="F:oxidoreductase activity"/>
    <property type="evidence" value="ECO:0007669"/>
    <property type="project" value="UniProtKB-KW"/>
</dbReference>
<keyword evidence="1" id="KW-0560">Oxidoreductase</keyword>
<dbReference type="PRINTS" id="PR00080">
    <property type="entry name" value="SDRFAMILY"/>
</dbReference>
<evidence type="ECO:0000313" key="3">
    <source>
        <dbReference type="EMBL" id="GJM60654.1"/>
    </source>
</evidence>
<comment type="caution">
    <text evidence="3">The sequence shown here is derived from an EMBL/GenBank/DDBJ whole genome shotgun (WGS) entry which is preliminary data.</text>
</comment>
<evidence type="ECO:0000256" key="2">
    <source>
        <dbReference type="RuleBase" id="RU000363"/>
    </source>
</evidence>
<dbReference type="RefSeq" id="WP_338236361.1">
    <property type="nucleotide sequence ID" value="NZ_BQKE01000001.1"/>
</dbReference>
<gene>
    <name evidence="3" type="ORF">PEDI_12060</name>
</gene>
<dbReference type="PANTHER" id="PTHR43157">
    <property type="entry name" value="PHOSPHATIDYLINOSITOL-GLYCAN BIOSYNTHESIS CLASS F PROTEIN-RELATED"/>
    <property type="match status" value="1"/>
</dbReference>